<evidence type="ECO:0000313" key="9">
    <source>
        <dbReference type="RefSeq" id="XP_060032263.1"/>
    </source>
</evidence>
<evidence type="ECO:0000313" key="11">
    <source>
        <dbReference type="RefSeq" id="XP_060032266.1"/>
    </source>
</evidence>
<dbReference type="RefSeq" id="XP_060032265.1">
    <property type="nucleotide sequence ID" value="XM_060176282.1"/>
</dbReference>
<evidence type="ECO:0000256" key="3">
    <source>
        <dbReference type="SAM" id="MobiDB-lite"/>
    </source>
</evidence>
<feature type="chain" id="PRO_5045018391" evidence="5">
    <location>
        <begin position="23"/>
        <end position="505"/>
    </location>
</feature>
<dbReference type="PANTHER" id="PTHR47309:SF1">
    <property type="entry name" value="T-CELL SURFACE GLYCOPROTEIN CD5"/>
    <property type="match status" value="1"/>
</dbReference>
<dbReference type="RefSeq" id="XP_060032263.1">
    <property type="nucleotide sequence ID" value="XM_060176280.1"/>
</dbReference>
<dbReference type="OrthoDB" id="544868at2759"/>
<dbReference type="Gene3D" id="3.10.250.10">
    <property type="entry name" value="SRCR-like domain"/>
    <property type="match status" value="2"/>
</dbReference>
<dbReference type="PRINTS" id="PR01409">
    <property type="entry name" value="TCELLCD5"/>
</dbReference>
<feature type="domain" description="SRCR" evidence="6">
    <location>
        <begin position="170"/>
        <end position="219"/>
    </location>
</feature>
<dbReference type="RefSeq" id="XP_016042111.2">
    <property type="nucleotide sequence ID" value="XM_016186625.2"/>
</dbReference>
<dbReference type="PROSITE" id="PS50287">
    <property type="entry name" value="SRCR_2"/>
    <property type="match status" value="3"/>
</dbReference>
<dbReference type="PANTHER" id="PTHR47309">
    <property type="entry name" value="T-CELL SURFACE GLYCOPROTEIN CD5"/>
    <property type="match status" value="1"/>
</dbReference>
<gene>
    <name evidence="8 9 10 11" type="primary">CD5</name>
</gene>
<dbReference type="AlphaFoldDB" id="A0A1S3W6V5"/>
<dbReference type="GeneID" id="103110489"/>
<evidence type="ECO:0000256" key="1">
    <source>
        <dbReference type="ARBA" id="ARBA00023157"/>
    </source>
</evidence>
<evidence type="ECO:0000256" key="4">
    <source>
        <dbReference type="SAM" id="Phobius"/>
    </source>
</evidence>
<feature type="signal peptide" evidence="5">
    <location>
        <begin position="1"/>
        <end position="22"/>
    </location>
</feature>
<keyword evidence="7" id="KW-1185">Reference proteome</keyword>
<feature type="compositionally biased region" description="Polar residues" evidence="3">
    <location>
        <begin position="484"/>
        <end position="494"/>
    </location>
</feature>
<proteinExistence type="predicted"/>
<dbReference type="InterPro" id="IPR003566">
    <property type="entry name" value="Tcell_CD5"/>
</dbReference>
<dbReference type="FunCoup" id="A0A1S3W6V5">
    <property type="interactions" value="272"/>
</dbReference>
<keyword evidence="5" id="KW-0732">Signal</keyword>
<dbReference type="InterPro" id="IPR036772">
    <property type="entry name" value="SRCR-like_dom_sf"/>
</dbReference>
<dbReference type="GO" id="GO:0031295">
    <property type="term" value="P:T cell costimulation"/>
    <property type="evidence" value="ECO:0007669"/>
    <property type="project" value="TreeGrafter"/>
</dbReference>
<dbReference type="eggNOG" id="ENOG502RYTM">
    <property type="taxonomic scope" value="Eukaryota"/>
</dbReference>
<keyword evidence="4" id="KW-0472">Membrane</keyword>
<feature type="region of interest" description="Disordered" evidence="3">
    <location>
        <begin position="484"/>
        <end position="505"/>
    </location>
</feature>
<feature type="disulfide bond" evidence="2">
    <location>
        <begin position="118"/>
        <end position="128"/>
    </location>
</feature>
<dbReference type="Proteomes" id="UP001652624">
    <property type="component" value="Chromosome 17"/>
</dbReference>
<dbReference type="CTD" id="921"/>
<dbReference type="RefSeq" id="XP_060032266.1">
    <property type="nucleotide sequence ID" value="XM_060176283.1"/>
</dbReference>
<name>A0A1S3W6V5_ERIEU</name>
<dbReference type="Pfam" id="PF00530">
    <property type="entry name" value="SRCR"/>
    <property type="match status" value="1"/>
</dbReference>
<evidence type="ECO:0000313" key="10">
    <source>
        <dbReference type="RefSeq" id="XP_060032265.1"/>
    </source>
</evidence>
<feature type="transmembrane region" description="Helical" evidence="4">
    <location>
        <begin position="382"/>
        <end position="409"/>
    </location>
</feature>
<feature type="domain" description="SRCR" evidence="6">
    <location>
        <begin position="52"/>
        <end position="144"/>
    </location>
</feature>
<evidence type="ECO:0000313" key="8">
    <source>
        <dbReference type="RefSeq" id="XP_016042111.2"/>
    </source>
</evidence>
<dbReference type="SMART" id="SM00202">
    <property type="entry name" value="SR"/>
    <property type="match status" value="2"/>
</dbReference>
<dbReference type="GO" id="GO:0005886">
    <property type="term" value="C:plasma membrane"/>
    <property type="evidence" value="ECO:0007669"/>
    <property type="project" value="TreeGrafter"/>
</dbReference>
<dbReference type="InParanoid" id="A0A1S3W6V5"/>
<dbReference type="InterPro" id="IPR001190">
    <property type="entry name" value="SRCR"/>
</dbReference>
<sequence>MAMGSPMTALCLLGLLATSCLGEKDWRGECPDITPYREKVGVKRWEDPDVPVKLNGFDSKCQGWVEVCWKKGWYPVSWRSWTQKMDISQASKLCQKLHCGNALTFFDGMPESPKHITCQGAVGSFSNCSLNMVHKRDSLGVVCIEPKKTTPAPTVPPPTPTPEPTDPPRMQLLPGSWGLQCAGWVASYHGSLGGTISSKNQDRAHGLLNFICDTLQCGSFLRFLDTEATETPSSMENPVLPIRWKIENSSVSILEQPLQEAQLRDYSPALAIVCSGFQPKVQSRLAGGSGLCAGAVEVRQRGRWAALCETSKARDTVLAEEVCRQQQCGPLLSHRLLDAGDAAGPGFSCTERNLSLCHHLQDKKSKCKRVFVTCQDPNPEGLGAGTVMSIILALVLLVLLLVLCGPPAYKKLVKKYRQKKQRQWIGPTEMSQNMSFHRNHTATTTVRIQAENPPAVHTVENEYSQPPRNSQASAYPALEGTLHRVSTQPDNSSDSDYDLHITQRL</sequence>
<keyword evidence="1 2" id="KW-1015">Disulfide bond</keyword>
<reference evidence="8 9" key="1">
    <citation type="submission" date="2025-05" db="UniProtKB">
        <authorList>
            <consortium name="RefSeq"/>
        </authorList>
    </citation>
    <scope>IDENTIFICATION</scope>
</reference>
<protein>
    <submittedName>
        <fullName evidence="8 9">T-cell surface glycoprotein CD5 isoform X1</fullName>
    </submittedName>
</protein>
<feature type="domain" description="SRCR" evidence="6">
    <location>
        <begin position="283"/>
        <end position="375"/>
    </location>
</feature>
<keyword evidence="4" id="KW-1133">Transmembrane helix</keyword>
<comment type="caution">
    <text evidence="2">Lacks conserved residue(s) required for the propagation of feature annotation.</text>
</comment>
<evidence type="ECO:0000256" key="2">
    <source>
        <dbReference type="PROSITE-ProRule" id="PRU00196"/>
    </source>
</evidence>
<accession>A0A1S3W6V5</accession>
<keyword evidence="4" id="KW-0812">Transmembrane</keyword>
<evidence type="ECO:0000259" key="6">
    <source>
        <dbReference type="PROSITE" id="PS50287"/>
    </source>
</evidence>
<dbReference type="SUPFAM" id="SSF56487">
    <property type="entry name" value="SRCR-like"/>
    <property type="match status" value="2"/>
</dbReference>
<evidence type="ECO:0000256" key="5">
    <source>
        <dbReference type="SAM" id="SignalP"/>
    </source>
</evidence>
<evidence type="ECO:0000313" key="7">
    <source>
        <dbReference type="Proteomes" id="UP001652624"/>
    </source>
</evidence>
<organism evidence="7 8">
    <name type="scientific">Erinaceus europaeus</name>
    <name type="common">Western European hedgehog</name>
    <dbReference type="NCBI Taxonomy" id="9365"/>
    <lineage>
        <taxon>Eukaryota</taxon>
        <taxon>Metazoa</taxon>
        <taxon>Chordata</taxon>
        <taxon>Craniata</taxon>
        <taxon>Vertebrata</taxon>
        <taxon>Euteleostomi</taxon>
        <taxon>Mammalia</taxon>
        <taxon>Eutheria</taxon>
        <taxon>Laurasiatheria</taxon>
        <taxon>Eulipotyphla</taxon>
        <taxon>Erinaceidae</taxon>
        <taxon>Erinaceinae</taxon>
        <taxon>Erinaceus</taxon>
    </lineage>
</organism>